<evidence type="ECO:0000313" key="2">
    <source>
        <dbReference type="EMBL" id="ASD65270.1"/>
    </source>
</evidence>
<keyword evidence="1" id="KW-0732">Signal</keyword>
<organism evidence="2 3">
    <name type="scientific">Bdellovibrio bacteriovorus</name>
    <dbReference type="NCBI Taxonomy" id="959"/>
    <lineage>
        <taxon>Bacteria</taxon>
        <taxon>Pseudomonadati</taxon>
        <taxon>Bdellovibrionota</taxon>
        <taxon>Bdellovibrionia</taxon>
        <taxon>Bdellovibrionales</taxon>
        <taxon>Pseudobdellovibrionaceae</taxon>
        <taxon>Bdellovibrio</taxon>
    </lineage>
</organism>
<reference evidence="2 3" key="1">
    <citation type="submission" date="2017-04" db="EMBL/GenBank/DDBJ databases">
        <title>Whole genome sequence of Bdellovibrio bacteriovorus strain SSB218315.</title>
        <authorList>
            <person name="Oyedara O."/>
            <person name="Rodriguez-Perez M.A."/>
        </authorList>
    </citation>
    <scope>NUCLEOTIDE SEQUENCE [LARGE SCALE GENOMIC DNA]</scope>
    <source>
        <strain evidence="2 3">SSB218315</strain>
    </source>
</reference>
<protein>
    <submittedName>
        <fullName evidence="2">Uncharacterized protein</fullName>
    </submittedName>
</protein>
<dbReference type="OrthoDB" id="5295521at2"/>
<dbReference type="AlphaFoldDB" id="A0A1Z3NCT2"/>
<gene>
    <name evidence="2" type="ORF">B9G79_17680</name>
</gene>
<dbReference type="EMBL" id="CP020946">
    <property type="protein sequence ID" value="ASD65270.1"/>
    <property type="molecule type" value="Genomic_DNA"/>
</dbReference>
<evidence type="ECO:0000256" key="1">
    <source>
        <dbReference type="SAM" id="SignalP"/>
    </source>
</evidence>
<dbReference type="Proteomes" id="UP000197003">
    <property type="component" value="Chromosome"/>
</dbReference>
<evidence type="ECO:0000313" key="3">
    <source>
        <dbReference type="Proteomes" id="UP000197003"/>
    </source>
</evidence>
<dbReference type="RefSeq" id="WP_088566663.1">
    <property type="nucleotide sequence ID" value="NZ_CP020946.1"/>
</dbReference>
<name>A0A1Z3NCT2_BDEBC</name>
<accession>A0A1Z3NCT2</accession>
<feature type="signal peptide" evidence="1">
    <location>
        <begin position="1"/>
        <end position="20"/>
    </location>
</feature>
<proteinExistence type="predicted"/>
<sequence>MKKSTLIAALIVFGSVAAHAGDCTITTSRKACAGKETEALKPYNGKNPTDESKKLDSEEACLKWGEKSSKIIRKGTLTEKSVTVKFDGKDLGKTFADKAECK</sequence>
<feature type="chain" id="PRO_5012983882" evidence="1">
    <location>
        <begin position="21"/>
        <end position="102"/>
    </location>
</feature>